<organism evidence="2 3">
    <name type="scientific">Streptomyces niveus</name>
    <name type="common">Streptomyces spheroides</name>
    <dbReference type="NCBI Taxonomy" id="193462"/>
    <lineage>
        <taxon>Bacteria</taxon>
        <taxon>Bacillati</taxon>
        <taxon>Actinomycetota</taxon>
        <taxon>Actinomycetes</taxon>
        <taxon>Kitasatosporales</taxon>
        <taxon>Streptomycetaceae</taxon>
        <taxon>Streptomyces</taxon>
    </lineage>
</organism>
<evidence type="ECO:0000256" key="1">
    <source>
        <dbReference type="SAM" id="Phobius"/>
    </source>
</evidence>
<keyword evidence="1" id="KW-0812">Transmembrane</keyword>
<dbReference type="Proteomes" id="UP000189677">
    <property type="component" value="Chromosome"/>
</dbReference>
<evidence type="ECO:0000313" key="3">
    <source>
        <dbReference type="Proteomes" id="UP000189677"/>
    </source>
</evidence>
<dbReference type="OrthoDB" id="4247899at2"/>
<feature type="transmembrane region" description="Helical" evidence="1">
    <location>
        <begin position="50"/>
        <end position="68"/>
    </location>
</feature>
<sequence>MSRRAPTLPPPPPPVHIRTWPDEQALLADRAGILGWLVGRSMGFARLAQFLLLVAGVQFGWLMAGQALRALVEEVVDPLSMIMGGLLAAFGLGVMTAAGIVLGLLLRRDSAMRALTRQWAALASDPVRDARLRLPGVSLCWLLISFLVGAFGLWLSLETPATARRGQETYAEVVYLMGAGTLFWIAGLIGVTKAVTHYRWAVRLVTARTSPGDAAGVAPAG</sequence>
<name>A0A1U9QRZ6_STRNV</name>
<evidence type="ECO:0000313" key="2">
    <source>
        <dbReference type="EMBL" id="AQU66960.1"/>
    </source>
</evidence>
<keyword evidence="3" id="KW-1185">Reference proteome</keyword>
<dbReference type="AlphaFoldDB" id="A0A1U9QRZ6"/>
<keyword evidence="1" id="KW-1133">Transmembrane helix</keyword>
<accession>A0A1U9QRZ6</accession>
<dbReference type="EMBL" id="CP018047">
    <property type="protein sequence ID" value="AQU66960.1"/>
    <property type="molecule type" value="Genomic_DNA"/>
</dbReference>
<dbReference type="RefSeq" id="WP_078075507.1">
    <property type="nucleotide sequence ID" value="NZ_CP018047.1"/>
</dbReference>
<feature type="transmembrane region" description="Helical" evidence="1">
    <location>
        <begin position="80"/>
        <end position="106"/>
    </location>
</feature>
<reference evidence="2 3" key="1">
    <citation type="submission" date="2016-11" db="EMBL/GenBank/DDBJ databases">
        <title>Complete genome sequence of Streptomyces niveus SCSIO 3406.</title>
        <authorList>
            <person name="Zhu Q."/>
            <person name="Cheng W."/>
            <person name="Song Y."/>
            <person name="Li Q."/>
            <person name="Ju J."/>
        </authorList>
    </citation>
    <scope>NUCLEOTIDE SEQUENCE [LARGE SCALE GENOMIC DNA]</scope>
    <source>
        <strain evidence="2 3">SCSIO 3406</strain>
    </source>
</reference>
<feature type="transmembrane region" description="Helical" evidence="1">
    <location>
        <begin position="174"/>
        <end position="195"/>
    </location>
</feature>
<proteinExistence type="predicted"/>
<feature type="transmembrane region" description="Helical" evidence="1">
    <location>
        <begin position="134"/>
        <end position="154"/>
    </location>
</feature>
<gene>
    <name evidence="2" type="ORF">BBN63_12650</name>
</gene>
<protein>
    <submittedName>
        <fullName evidence="2">Uncharacterized protein</fullName>
    </submittedName>
</protein>
<keyword evidence="1" id="KW-0472">Membrane</keyword>
<dbReference type="KEGG" id="snw:BBN63_12650"/>